<comment type="caution">
    <text evidence="1">The sequence shown here is derived from an EMBL/GenBank/DDBJ whole genome shotgun (WGS) entry which is preliminary data.</text>
</comment>
<evidence type="ECO:0000313" key="2">
    <source>
        <dbReference type="Proteomes" id="UP000789920"/>
    </source>
</evidence>
<organism evidence="1 2">
    <name type="scientific">Racocetra persica</name>
    <dbReference type="NCBI Taxonomy" id="160502"/>
    <lineage>
        <taxon>Eukaryota</taxon>
        <taxon>Fungi</taxon>
        <taxon>Fungi incertae sedis</taxon>
        <taxon>Mucoromycota</taxon>
        <taxon>Glomeromycotina</taxon>
        <taxon>Glomeromycetes</taxon>
        <taxon>Diversisporales</taxon>
        <taxon>Gigasporaceae</taxon>
        <taxon>Racocetra</taxon>
    </lineage>
</organism>
<protein>
    <submittedName>
        <fullName evidence="1">9602_t:CDS:1</fullName>
    </submittedName>
</protein>
<dbReference type="EMBL" id="CAJVQC010044489">
    <property type="protein sequence ID" value="CAG8779640.1"/>
    <property type="molecule type" value="Genomic_DNA"/>
</dbReference>
<feature type="non-terminal residue" evidence="1">
    <location>
        <position position="1"/>
    </location>
</feature>
<keyword evidence="2" id="KW-1185">Reference proteome</keyword>
<proteinExistence type="predicted"/>
<reference evidence="1" key="1">
    <citation type="submission" date="2021-06" db="EMBL/GenBank/DDBJ databases">
        <authorList>
            <person name="Kallberg Y."/>
            <person name="Tangrot J."/>
            <person name="Rosling A."/>
        </authorList>
    </citation>
    <scope>NUCLEOTIDE SEQUENCE</scope>
    <source>
        <strain evidence="1">MA461A</strain>
    </source>
</reference>
<name>A0ACA9R6P3_9GLOM</name>
<evidence type="ECO:0000313" key="1">
    <source>
        <dbReference type="EMBL" id="CAG8779640.1"/>
    </source>
</evidence>
<gene>
    <name evidence="1" type="ORF">RPERSI_LOCUS17385</name>
</gene>
<dbReference type="Proteomes" id="UP000789920">
    <property type="component" value="Unassembled WGS sequence"/>
</dbReference>
<sequence length="65" mass="7707">IDAGFHKYITNMHKRPPGIEFKYKAKKYFFNFLYLNEKGPEKIRPLDEPDNKNAEITVKDYKAGK</sequence>
<accession>A0ACA9R6P3</accession>